<keyword evidence="2" id="KW-1185">Reference proteome</keyword>
<dbReference type="AlphaFoldDB" id="A0AAF0QBQ6"/>
<sequence length="119" mass="13961">MERTGGDSQPSLFTLQIDGSIMQMFIHKRKIKWTKPGGITEVLKCWNSDGNAGKKEEIWRIVTACIWWTIWKERNQRCFEGKNNTIQKIKKNCLGLYYFWCKQEVIGNSEDVSNAIDWL</sequence>
<dbReference type="Proteomes" id="UP001234989">
    <property type="component" value="Chromosome 3"/>
</dbReference>
<dbReference type="EMBL" id="CP133614">
    <property type="protein sequence ID" value="WMV19280.1"/>
    <property type="molecule type" value="Genomic_DNA"/>
</dbReference>
<name>A0AAF0QBQ6_SOLVR</name>
<protein>
    <submittedName>
        <fullName evidence="1">Uncharacterized protein</fullName>
    </submittedName>
</protein>
<reference evidence="1" key="1">
    <citation type="submission" date="2023-08" db="EMBL/GenBank/DDBJ databases">
        <title>A de novo genome assembly of Solanum verrucosum Schlechtendal, a Mexican diploid species geographically isolated from the other diploid A-genome species in potato relatives.</title>
        <authorList>
            <person name="Hosaka K."/>
        </authorList>
    </citation>
    <scope>NUCLEOTIDE SEQUENCE</scope>
    <source>
        <tissue evidence="1">Young leaves</tissue>
    </source>
</reference>
<organism evidence="1 2">
    <name type="scientific">Solanum verrucosum</name>
    <dbReference type="NCBI Taxonomy" id="315347"/>
    <lineage>
        <taxon>Eukaryota</taxon>
        <taxon>Viridiplantae</taxon>
        <taxon>Streptophyta</taxon>
        <taxon>Embryophyta</taxon>
        <taxon>Tracheophyta</taxon>
        <taxon>Spermatophyta</taxon>
        <taxon>Magnoliopsida</taxon>
        <taxon>eudicotyledons</taxon>
        <taxon>Gunneridae</taxon>
        <taxon>Pentapetalae</taxon>
        <taxon>asterids</taxon>
        <taxon>lamiids</taxon>
        <taxon>Solanales</taxon>
        <taxon>Solanaceae</taxon>
        <taxon>Solanoideae</taxon>
        <taxon>Solaneae</taxon>
        <taxon>Solanum</taxon>
    </lineage>
</organism>
<evidence type="ECO:0000313" key="1">
    <source>
        <dbReference type="EMBL" id="WMV19280.1"/>
    </source>
</evidence>
<proteinExistence type="predicted"/>
<accession>A0AAF0QBQ6</accession>
<gene>
    <name evidence="1" type="ORF">MTR67_012665</name>
</gene>
<evidence type="ECO:0000313" key="2">
    <source>
        <dbReference type="Proteomes" id="UP001234989"/>
    </source>
</evidence>